<dbReference type="Gene3D" id="3.40.50.1820">
    <property type="entry name" value="alpha/beta hydrolase"/>
    <property type="match status" value="1"/>
</dbReference>
<dbReference type="RefSeq" id="WP_203750854.1">
    <property type="nucleotide sequence ID" value="NZ_BONF01000030.1"/>
</dbReference>
<evidence type="ECO:0000259" key="2">
    <source>
        <dbReference type="Pfam" id="PF00975"/>
    </source>
</evidence>
<keyword evidence="4" id="KW-1185">Reference proteome</keyword>
<protein>
    <submittedName>
        <fullName evidence="3">Thioesterase</fullName>
    </submittedName>
</protein>
<reference evidence="3 4" key="1">
    <citation type="submission" date="2021-01" db="EMBL/GenBank/DDBJ databases">
        <title>Whole genome shotgun sequence of Catellatospora bangladeshensis NBRC 107357.</title>
        <authorList>
            <person name="Komaki H."/>
            <person name="Tamura T."/>
        </authorList>
    </citation>
    <scope>NUCLEOTIDE SEQUENCE [LARGE SCALE GENOMIC DNA]</scope>
    <source>
        <strain evidence="3 4">NBRC 107357</strain>
    </source>
</reference>
<organism evidence="3 4">
    <name type="scientific">Catellatospora bangladeshensis</name>
    <dbReference type="NCBI Taxonomy" id="310355"/>
    <lineage>
        <taxon>Bacteria</taxon>
        <taxon>Bacillati</taxon>
        <taxon>Actinomycetota</taxon>
        <taxon>Actinomycetes</taxon>
        <taxon>Micromonosporales</taxon>
        <taxon>Micromonosporaceae</taxon>
        <taxon>Catellatospora</taxon>
    </lineage>
</organism>
<dbReference type="PANTHER" id="PTHR11487">
    <property type="entry name" value="THIOESTERASE"/>
    <property type="match status" value="1"/>
</dbReference>
<dbReference type="GO" id="GO:0008610">
    <property type="term" value="P:lipid biosynthetic process"/>
    <property type="evidence" value="ECO:0007669"/>
    <property type="project" value="TreeGrafter"/>
</dbReference>
<dbReference type="Pfam" id="PF00975">
    <property type="entry name" value="Thioesterase"/>
    <property type="match status" value="1"/>
</dbReference>
<dbReference type="PANTHER" id="PTHR11487:SF0">
    <property type="entry name" value="S-ACYL FATTY ACID SYNTHASE THIOESTERASE, MEDIUM CHAIN"/>
    <property type="match status" value="1"/>
</dbReference>
<proteinExistence type="inferred from homology"/>
<accession>A0A8J3JRP0</accession>
<feature type="domain" description="Thioesterase" evidence="2">
    <location>
        <begin position="27"/>
        <end position="241"/>
    </location>
</feature>
<dbReference type="InterPro" id="IPR029058">
    <property type="entry name" value="AB_hydrolase_fold"/>
</dbReference>
<dbReference type="Proteomes" id="UP000601223">
    <property type="component" value="Unassembled WGS sequence"/>
</dbReference>
<comment type="similarity">
    <text evidence="1">Belongs to the thioesterase family.</text>
</comment>
<evidence type="ECO:0000313" key="3">
    <source>
        <dbReference type="EMBL" id="GIF83688.1"/>
    </source>
</evidence>
<comment type="caution">
    <text evidence="3">The sequence shown here is derived from an EMBL/GenBank/DDBJ whole genome shotgun (WGS) entry which is preliminary data.</text>
</comment>
<gene>
    <name evidence="3" type="ORF">Cba03nite_50370</name>
</gene>
<dbReference type="InterPro" id="IPR001031">
    <property type="entry name" value="Thioesterase"/>
</dbReference>
<dbReference type="AlphaFoldDB" id="A0A8J3JRP0"/>
<sequence length="259" mass="28499">MTTSDDLGRLLAAAQQPTQDRGALRVQVFCLPHAGGGAMHFQSWQGWLPHASEVIPIDLPGHGRRFRERLVEDWQCLIDDLTGQIVDRITGPYIVVGHSLGSLLAYEVARNLQNRRNSPALLVVAGRNGPAAALSHRPIHELPDSQLLAALNRLGGTPADVDEHPELLEMYLPMLRTDLRLAETYRREPGPPLSCPIAVFGGRQDPMADSLGMLAWERETTESFDMTIFEGGHFFLTARAFTAALAARLDRLVEELAAV</sequence>
<evidence type="ECO:0000313" key="4">
    <source>
        <dbReference type="Proteomes" id="UP000601223"/>
    </source>
</evidence>
<evidence type="ECO:0000256" key="1">
    <source>
        <dbReference type="ARBA" id="ARBA00007169"/>
    </source>
</evidence>
<name>A0A8J3JRP0_9ACTN</name>
<dbReference type="EMBL" id="BONF01000030">
    <property type="protein sequence ID" value="GIF83688.1"/>
    <property type="molecule type" value="Genomic_DNA"/>
</dbReference>
<dbReference type="SUPFAM" id="SSF53474">
    <property type="entry name" value="alpha/beta-Hydrolases"/>
    <property type="match status" value="1"/>
</dbReference>
<dbReference type="InterPro" id="IPR012223">
    <property type="entry name" value="TEII"/>
</dbReference>